<protein>
    <submittedName>
        <fullName evidence="1">Uncharacterized protein</fullName>
    </submittedName>
</protein>
<name>A0A9C7UNC3_9RHOD</name>
<evidence type="ECO:0000313" key="1">
    <source>
        <dbReference type="EMBL" id="GJQ09355.1"/>
    </source>
</evidence>
<dbReference type="OrthoDB" id="10343584at2759"/>
<dbReference type="Proteomes" id="UP001061958">
    <property type="component" value="Unassembled WGS sequence"/>
</dbReference>
<proteinExistence type="predicted"/>
<keyword evidence="2" id="KW-1185">Reference proteome</keyword>
<evidence type="ECO:0000313" key="2">
    <source>
        <dbReference type="Proteomes" id="UP001061958"/>
    </source>
</evidence>
<comment type="caution">
    <text evidence="1">The sequence shown here is derived from an EMBL/GenBank/DDBJ whole genome shotgun (WGS) entry which is preliminary data.</text>
</comment>
<reference evidence="1" key="1">
    <citation type="journal article" date="2022" name="Proc. Natl. Acad. Sci. U.S.A.">
        <title>Life cycle and functional genomics of the unicellular red alga Galdieria for elucidating algal and plant evolution and industrial use.</title>
        <authorList>
            <person name="Hirooka S."/>
            <person name="Itabashi T."/>
            <person name="Ichinose T.M."/>
            <person name="Onuma R."/>
            <person name="Fujiwara T."/>
            <person name="Yamashita S."/>
            <person name="Jong L.W."/>
            <person name="Tomita R."/>
            <person name="Iwane A.H."/>
            <person name="Miyagishima S.Y."/>
        </authorList>
    </citation>
    <scope>NUCLEOTIDE SEQUENCE</scope>
    <source>
        <strain evidence="1">NBRC 102759</strain>
    </source>
</reference>
<gene>
    <name evidence="1" type="ORF">GpartN1_g1146.t1</name>
</gene>
<dbReference type="EMBL" id="BQMJ01000008">
    <property type="protein sequence ID" value="GJQ09355.1"/>
    <property type="molecule type" value="Genomic_DNA"/>
</dbReference>
<accession>A0A9C7UNC3</accession>
<sequence length="757" mass="89570">MLSALLEKYPYHYLSPGWIKRILHIVAVIPNTPITVEDIHLAEKVLLYAKKSSFSIEDCWLILENVLKDDRILGRLLRTATFITLLSIADGESSSQLDWRRVVDDAFSPALCSSNFELKECYRQRLIVICPMYIYCLWNDVCWDMDTVQKVYQLMDVLEREDFRLILQQLLVRVSKTNGNFKTQFLIEPMDWVLKTKSWLGNILQLQINQFSEAKRFSYRAIIALWKLAILSPQHTLYQICNSAVSREGDLTKYVSLVKELYPVASFESESNVPCLLIQWLQQSLQVVVKEECWTVHSWISSQVSAVALREWTGQLLQGSSPLLLNPLHYIYYVLVPLPVTEKWIPHRTWDKLNMIASLLEVVEKVLLPYYRNYNQMVEWGLHDERIYFRFSIEDSVFDWLRNIHEKRWLLPFSLRRKFVDFIYTFLLLPRKEEEYLYQNQYWNRWITRTDGYSTRVLLYCLYCRTCSTKLRIPFTFDNNYGWNTLTYLYLREIITIGEVSVEFGREALLCLYESATKSQSTIEKELVQVEVPYAIAQSICDWESSEQWWHLVLLQKWVYLSYAELERLACGLLTCAVECKIWKDSMKPWVQHIYEENPLLLSSREEVHSFITIGKVFLRLLLYYYRVDQSVLLITSNDNNDNNKNCDEIERKYAIQLVCSLIQIFQGKTNTESISKICYAFEILVEATEMYSILLDERILERDQDTLELWDMLLLGLSTELLHNEMGKSVFMVPFLKYTPHLKNNKLKEQLQNQFS</sequence>
<reference evidence="1" key="2">
    <citation type="submission" date="2022-01" db="EMBL/GenBank/DDBJ databases">
        <authorList>
            <person name="Hirooka S."/>
            <person name="Miyagishima S.Y."/>
        </authorList>
    </citation>
    <scope>NUCLEOTIDE SEQUENCE</scope>
    <source>
        <strain evidence="1">NBRC 102759</strain>
    </source>
</reference>
<organism evidence="1 2">
    <name type="scientific">Galdieria partita</name>
    <dbReference type="NCBI Taxonomy" id="83374"/>
    <lineage>
        <taxon>Eukaryota</taxon>
        <taxon>Rhodophyta</taxon>
        <taxon>Bangiophyceae</taxon>
        <taxon>Galdieriales</taxon>
        <taxon>Galdieriaceae</taxon>
        <taxon>Galdieria</taxon>
    </lineage>
</organism>
<dbReference type="AlphaFoldDB" id="A0A9C7UNC3"/>